<protein>
    <submittedName>
        <fullName evidence="1">Uncharacterized protein</fullName>
    </submittedName>
</protein>
<proteinExistence type="predicted"/>
<gene>
    <name evidence="1" type="ORF">Scep_014674</name>
</gene>
<name>A0AAP0P0L9_9MAGN</name>
<dbReference type="Proteomes" id="UP001419268">
    <property type="component" value="Unassembled WGS sequence"/>
</dbReference>
<dbReference type="EMBL" id="JBBNAG010000006">
    <property type="protein sequence ID" value="KAK9125828.1"/>
    <property type="molecule type" value="Genomic_DNA"/>
</dbReference>
<keyword evidence="2" id="KW-1185">Reference proteome</keyword>
<dbReference type="AlphaFoldDB" id="A0AAP0P0L9"/>
<sequence>MNEESSASRIAVPGIMAVPNSHARQFAPVATSKHPFPHLTIVVSPILDPDFASRPHQIVQPMQQFQQAQGNGGYYALRQALRVIQS</sequence>
<comment type="caution">
    <text evidence="1">The sequence shown here is derived from an EMBL/GenBank/DDBJ whole genome shotgun (WGS) entry which is preliminary data.</text>
</comment>
<evidence type="ECO:0000313" key="1">
    <source>
        <dbReference type="EMBL" id="KAK9125828.1"/>
    </source>
</evidence>
<accession>A0AAP0P0L9</accession>
<reference evidence="1 2" key="1">
    <citation type="submission" date="2024-01" db="EMBL/GenBank/DDBJ databases">
        <title>Genome assemblies of Stephania.</title>
        <authorList>
            <person name="Yang L."/>
        </authorList>
    </citation>
    <scope>NUCLEOTIDE SEQUENCE [LARGE SCALE GENOMIC DNA]</scope>
    <source>
        <strain evidence="1">JXDWG</strain>
        <tissue evidence="1">Leaf</tissue>
    </source>
</reference>
<organism evidence="1 2">
    <name type="scientific">Stephania cephalantha</name>
    <dbReference type="NCBI Taxonomy" id="152367"/>
    <lineage>
        <taxon>Eukaryota</taxon>
        <taxon>Viridiplantae</taxon>
        <taxon>Streptophyta</taxon>
        <taxon>Embryophyta</taxon>
        <taxon>Tracheophyta</taxon>
        <taxon>Spermatophyta</taxon>
        <taxon>Magnoliopsida</taxon>
        <taxon>Ranunculales</taxon>
        <taxon>Menispermaceae</taxon>
        <taxon>Menispermoideae</taxon>
        <taxon>Cissampelideae</taxon>
        <taxon>Stephania</taxon>
    </lineage>
</organism>
<evidence type="ECO:0000313" key="2">
    <source>
        <dbReference type="Proteomes" id="UP001419268"/>
    </source>
</evidence>